<reference evidence="6 7" key="1">
    <citation type="submission" date="2018-06" db="EMBL/GenBank/DDBJ databases">
        <title>A transcriptomic atlas of mushroom development highlights an independent origin of complex multicellularity.</title>
        <authorList>
            <consortium name="DOE Joint Genome Institute"/>
            <person name="Krizsan K."/>
            <person name="Almasi E."/>
            <person name="Merenyi Z."/>
            <person name="Sahu N."/>
            <person name="Viragh M."/>
            <person name="Koszo T."/>
            <person name="Mondo S."/>
            <person name="Kiss B."/>
            <person name="Balint B."/>
            <person name="Kues U."/>
            <person name="Barry K."/>
            <person name="Hegedus J.C."/>
            <person name="Henrissat B."/>
            <person name="Johnson J."/>
            <person name="Lipzen A."/>
            <person name="Ohm R."/>
            <person name="Nagy I."/>
            <person name="Pangilinan J."/>
            <person name="Yan J."/>
            <person name="Xiong Y."/>
            <person name="Grigoriev I.V."/>
            <person name="Hibbett D.S."/>
            <person name="Nagy L.G."/>
        </authorList>
    </citation>
    <scope>NUCLEOTIDE SEQUENCE [LARGE SCALE GENOMIC DNA]</scope>
    <source>
        <strain evidence="6 7">SZMC22713</strain>
    </source>
</reference>
<dbReference type="InterPro" id="IPR036188">
    <property type="entry name" value="FAD/NAD-bd_sf"/>
</dbReference>
<dbReference type="GO" id="GO:0005737">
    <property type="term" value="C:cytoplasm"/>
    <property type="evidence" value="ECO:0007669"/>
    <property type="project" value="TreeGrafter"/>
</dbReference>
<accession>A0A4R5XHW6</accession>
<evidence type="ECO:0000313" key="7">
    <source>
        <dbReference type="Proteomes" id="UP000294933"/>
    </source>
</evidence>
<protein>
    <submittedName>
        <fullName evidence="6">FAD/NAD(P)-binding domain-containing protein</fullName>
    </submittedName>
</protein>
<dbReference type="VEuPathDB" id="FungiDB:BD410DRAFT_709836"/>
<evidence type="ECO:0000256" key="1">
    <source>
        <dbReference type="ARBA" id="ARBA00006442"/>
    </source>
</evidence>
<keyword evidence="7" id="KW-1185">Reference proteome</keyword>
<keyword evidence="2" id="KW-0285">Flavoprotein</keyword>
<dbReference type="InterPro" id="IPR023753">
    <property type="entry name" value="FAD/NAD-binding_dom"/>
</dbReference>
<evidence type="ECO:0000259" key="5">
    <source>
        <dbReference type="Pfam" id="PF07992"/>
    </source>
</evidence>
<dbReference type="PANTHER" id="PTHR43735:SF3">
    <property type="entry name" value="FERROPTOSIS SUPPRESSOR PROTEIN 1"/>
    <property type="match status" value="1"/>
</dbReference>
<dbReference type="Proteomes" id="UP000294933">
    <property type="component" value="Unassembled WGS sequence"/>
</dbReference>
<name>A0A4R5XHW6_9AGAM</name>
<dbReference type="SUPFAM" id="SSF51905">
    <property type="entry name" value="FAD/NAD(P)-binding domain"/>
    <property type="match status" value="1"/>
</dbReference>
<dbReference type="EMBL" id="ML170156">
    <property type="protein sequence ID" value="TDL30056.1"/>
    <property type="molecule type" value="Genomic_DNA"/>
</dbReference>
<comment type="similarity">
    <text evidence="1">Belongs to the FAD-dependent oxidoreductase family.</text>
</comment>
<evidence type="ECO:0000256" key="3">
    <source>
        <dbReference type="ARBA" id="ARBA00022827"/>
    </source>
</evidence>
<dbReference type="PRINTS" id="PR00368">
    <property type="entry name" value="FADPNR"/>
</dbReference>
<dbReference type="PANTHER" id="PTHR43735">
    <property type="entry name" value="APOPTOSIS-INDUCING FACTOR 1"/>
    <property type="match status" value="1"/>
</dbReference>
<dbReference type="GO" id="GO:0004174">
    <property type="term" value="F:electron-transferring-flavoprotein dehydrogenase activity"/>
    <property type="evidence" value="ECO:0007669"/>
    <property type="project" value="TreeGrafter"/>
</dbReference>
<sequence>MSRTSTPLPLPSPKGQAPENIVVLGGGYAGSQMAREIASKVDPARFNVILINEREYHVHFIATLRMIVTDEGKLEETSLIPYTSLFASDNGQLKIGKAVAIEKRARGNGGDVLLESGEKLAFRYLVLATGSKWEGPLAFPNDHEKIFEWVHDWRRRFADANDIVIVGGGAVGTELAGELRDVYPSKKITIVHGGKMLVNETYPEKFRVNLEESFRARNIEIVLGDYVDTFSPDNSYVVTTRHGRTIKADLVVRTTGSRPDTAYLKSLGEDILTEFGRVKIRPTLQLNSHPEIFAVGDILDFNEQKQAAKVPGHVDVVATNIMSVVNGKPPVKEYKGTFEAIFITNGKNGGVGYLGMLWGLTFGNWVVKNAKSKTLFVPKARKSFGLST</sequence>
<dbReference type="AlphaFoldDB" id="A0A4R5XHW6"/>
<keyword evidence="3" id="KW-0274">FAD</keyword>
<dbReference type="STRING" id="50990.A0A4R5XHW6"/>
<dbReference type="PRINTS" id="PR00411">
    <property type="entry name" value="PNDRDTASEI"/>
</dbReference>
<dbReference type="Pfam" id="PF07992">
    <property type="entry name" value="Pyr_redox_2"/>
    <property type="match status" value="1"/>
</dbReference>
<feature type="domain" description="FAD/NAD(P)-binding" evidence="5">
    <location>
        <begin position="20"/>
        <end position="304"/>
    </location>
</feature>
<organism evidence="6 7">
    <name type="scientific">Rickenella mellea</name>
    <dbReference type="NCBI Taxonomy" id="50990"/>
    <lineage>
        <taxon>Eukaryota</taxon>
        <taxon>Fungi</taxon>
        <taxon>Dikarya</taxon>
        <taxon>Basidiomycota</taxon>
        <taxon>Agaricomycotina</taxon>
        <taxon>Agaricomycetes</taxon>
        <taxon>Hymenochaetales</taxon>
        <taxon>Rickenellaceae</taxon>
        <taxon>Rickenella</taxon>
    </lineage>
</organism>
<gene>
    <name evidence="6" type="ORF">BD410DRAFT_709836</name>
</gene>
<evidence type="ECO:0000256" key="2">
    <source>
        <dbReference type="ARBA" id="ARBA00022630"/>
    </source>
</evidence>
<evidence type="ECO:0000313" key="6">
    <source>
        <dbReference type="EMBL" id="TDL30056.1"/>
    </source>
</evidence>
<keyword evidence="4" id="KW-0560">Oxidoreductase</keyword>
<dbReference type="Gene3D" id="3.50.50.100">
    <property type="match status" value="1"/>
</dbReference>
<proteinExistence type="inferred from homology"/>
<dbReference type="GO" id="GO:0050660">
    <property type="term" value="F:flavin adenine dinucleotide binding"/>
    <property type="evidence" value="ECO:0007669"/>
    <property type="project" value="TreeGrafter"/>
</dbReference>
<evidence type="ECO:0000256" key="4">
    <source>
        <dbReference type="ARBA" id="ARBA00023002"/>
    </source>
</evidence>
<dbReference type="OrthoDB" id="202203at2759"/>